<dbReference type="OrthoDB" id="9760950at2"/>
<dbReference type="EMBL" id="SCWD01000004">
    <property type="protein sequence ID" value="TDM00658.1"/>
    <property type="molecule type" value="Genomic_DNA"/>
</dbReference>
<dbReference type="AlphaFoldDB" id="A0A9Q8CFU8"/>
<evidence type="ECO:0000256" key="2">
    <source>
        <dbReference type="ARBA" id="ARBA00022741"/>
    </source>
</evidence>
<keyword evidence="1" id="KW-0677">Repeat</keyword>
<dbReference type="InterPro" id="IPR003439">
    <property type="entry name" value="ABC_transporter-like_ATP-bd"/>
</dbReference>
<comment type="caution">
    <text evidence="6">The sequence shown here is derived from an EMBL/GenBank/DDBJ whole genome shotgun (WGS) entry which is preliminary data.</text>
</comment>
<dbReference type="PANTHER" id="PTHR42855">
    <property type="entry name" value="ABC TRANSPORTER ATP-BINDING SUBUNIT"/>
    <property type="match status" value="1"/>
</dbReference>
<evidence type="ECO:0000313" key="6">
    <source>
        <dbReference type="EMBL" id="TDM00658.1"/>
    </source>
</evidence>
<keyword evidence="2" id="KW-0547">Nucleotide-binding</keyword>
<dbReference type="Pfam" id="PF16326">
    <property type="entry name" value="ABC_tran_CTD"/>
    <property type="match status" value="1"/>
</dbReference>
<organism evidence="6 7">
    <name type="scientific">Macrococcus carouselicus</name>
    <dbReference type="NCBI Taxonomy" id="69969"/>
    <lineage>
        <taxon>Bacteria</taxon>
        <taxon>Bacillati</taxon>
        <taxon>Bacillota</taxon>
        <taxon>Bacilli</taxon>
        <taxon>Bacillales</taxon>
        <taxon>Staphylococcaceae</taxon>
        <taxon>Macrococcus</taxon>
    </lineage>
</organism>
<dbReference type="InterPro" id="IPR003593">
    <property type="entry name" value="AAA+_ATPase"/>
</dbReference>
<dbReference type="FunFam" id="3.40.50.300:FF:000011">
    <property type="entry name" value="Putative ABC transporter ATP-binding component"/>
    <property type="match status" value="1"/>
</dbReference>
<evidence type="ECO:0000256" key="1">
    <source>
        <dbReference type="ARBA" id="ARBA00022737"/>
    </source>
</evidence>
<reference evidence="6 7" key="1">
    <citation type="submission" date="2019-01" db="EMBL/GenBank/DDBJ databases">
        <title>Draft genome sequences of the type strains of six Macrococcus species.</title>
        <authorList>
            <person name="Mazhar S."/>
            <person name="Altermann E."/>
            <person name="Hill C."/>
            <person name="Mcauliffe O."/>
        </authorList>
    </citation>
    <scope>NUCLEOTIDE SEQUENCE [LARGE SCALE GENOMIC DNA]</scope>
    <source>
        <strain evidence="6 7">ATCC 51828</strain>
    </source>
</reference>
<dbReference type="GO" id="GO:0016887">
    <property type="term" value="F:ATP hydrolysis activity"/>
    <property type="evidence" value="ECO:0007669"/>
    <property type="project" value="InterPro"/>
</dbReference>
<dbReference type="FunFam" id="3.40.50.300:FF:000309">
    <property type="entry name" value="ABC transporter ATP-binding protein"/>
    <property type="match status" value="1"/>
</dbReference>
<evidence type="ECO:0000256" key="4">
    <source>
        <dbReference type="SAM" id="Coils"/>
    </source>
</evidence>
<keyword evidence="7" id="KW-1185">Reference proteome</keyword>
<feature type="coiled-coil region" evidence="4">
    <location>
        <begin position="562"/>
        <end position="636"/>
    </location>
</feature>
<dbReference type="CDD" id="cd03221">
    <property type="entry name" value="ABCF_EF-3"/>
    <property type="match status" value="2"/>
</dbReference>
<dbReference type="Proteomes" id="UP000295280">
    <property type="component" value="Unassembled WGS sequence"/>
</dbReference>
<evidence type="ECO:0000313" key="7">
    <source>
        <dbReference type="Proteomes" id="UP000295280"/>
    </source>
</evidence>
<dbReference type="Gene3D" id="3.40.50.300">
    <property type="entry name" value="P-loop containing nucleotide triphosphate hydrolases"/>
    <property type="match status" value="2"/>
</dbReference>
<protein>
    <submittedName>
        <fullName evidence="6">ABC transporter ATP-binding protein</fullName>
    </submittedName>
</protein>
<dbReference type="PROSITE" id="PS50893">
    <property type="entry name" value="ABC_TRANSPORTER_2"/>
    <property type="match status" value="2"/>
</dbReference>
<accession>A0A9Q8CFU8</accession>
<evidence type="ECO:0000256" key="3">
    <source>
        <dbReference type="ARBA" id="ARBA00022840"/>
    </source>
</evidence>
<dbReference type="Pfam" id="PF00005">
    <property type="entry name" value="ABC_tran"/>
    <property type="match status" value="2"/>
</dbReference>
<dbReference type="InterPro" id="IPR051309">
    <property type="entry name" value="ABCF_ATPase"/>
</dbReference>
<keyword evidence="4" id="KW-0175">Coiled coil</keyword>
<dbReference type="InterPro" id="IPR017871">
    <property type="entry name" value="ABC_transporter-like_CS"/>
</dbReference>
<proteinExistence type="predicted"/>
<dbReference type="GO" id="GO:0003677">
    <property type="term" value="F:DNA binding"/>
    <property type="evidence" value="ECO:0007669"/>
    <property type="project" value="InterPro"/>
</dbReference>
<dbReference type="InterPro" id="IPR032781">
    <property type="entry name" value="ABC_tran_Xtn"/>
</dbReference>
<dbReference type="PANTHER" id="PTHR42855:SF2">
    <property type="entry name" value="DRUG RESISTANCE ABC TRANSPORTER,ATP-BINDING PROTEIN"/>
    <property type="match status" value="1"/>
</dbReference>
<dbReference type="Gene3D" id="1.10.287.380">
    <property type="entry name" value="Valyl-tRNA synthetase, C-terminal domain"/>
    <property type="match status" value="1"/>
</dbReference>
<dbReference type="SUPFAM" id="SSF52540">
    <property type="entry name" value="P-loop containing nucleoside triphosphate hydrolases"/>
    <property type="match status" value="2"/>
</dbReference>
<dbReference type="GO" id="GO:0005524">
    <property type="term" value="F:ATP binding"/>
    <property type="evidence" value="ECO:0007669"/>
    <property type="project" value="UniProtKB-KW"/>
</dbReference>
<keyword evidence="3 6" id="KW-0067">ATP-binding</keyword>
<feature type="domain" description="ABC transporter" evidence="5">
    <location>
        <begin position="328"/>
        <end position="544"/>
    </location>
</feature>
<sequence>MILLQASQLNKSFGGEDIFTDVKIEIKTNDRIAIVGRNGAGKTTLMKILAGAESYDSGHFMRAKNINIGYLTQQMTLDAEGTVYEAMLKPFSHLIEMEKKLADITTYLAEESAQAGTPAYDQKLADFEKLQLQFETTGGYQYEHKIKTILTGLNFTPDDFNQKIDYFSGGQKTRLALAEMLIREPDLLMLDEPTNHLDMDTTAWLENYLTTYQGAIVVISHDRYFLDKVVNTVYDVALGRVSRYVGNYSKFLALRDAFYDKMTAEYERQQAEIERLETFVQKNITRASTSGMAKSRRKILEKMTRIEAPKLDNHSVNLQFHIDRESGHDVLDVRALEVGYKSPITSPITFDVKKQDAIAVIGPNGIGKTTLIRTIAKKLPALSGEIKYGANISIGYYDQKQAEFTSSNTVLEELWQYYPEMPEKDIRAVLGRFLFVQDDVRKIINDLSGGEKARLQLAKLSLENNNLLILDEPTNHLDIDAKEILEQALMTYPGTILFVSHDRFFINQIATKVLNVTAEGASLFLGDYTYFIEKEEERLAYEAFEKIEVAEEKPKTTGYEENKAQRKERRKIERALVQLEEKIEKYEARIQTIELELTHPDVFNDSQKSYALHQEMVGYQTRLEEAMNEWAELEEAE</sequence>
<dbReference type="SMART" id="SM00382">
    <property type="entry name" value="AAA"/>
    <property type="match status" value="2"/>
</dbReference>
<dbReference type="InterPro" id="IPR037118">
    <property type="entry name" value="Val-tRNA_synth_C_sf"/>
</dbReference>
<dbReference type="InterPro" id="IPR027417">
    <property type="entry name" value="P-loop_NTPase"/>
</dbReference>
<dbReference type="PROSITE" id="PS00211">
    <property type="entry name" value="ABC_TRANSPORTER_1"/>
    <property type="match status" value="2"/>
</dbReference>
<gene>
    <name evidence="6" type="ORF">ERX40_08945</name>
</gene>
<evidence type="ECO:0000259" key="5">
    <source>
        <dbReference type="PROSITE" id="PS50893"/>
    </source>
</evidence>
<name>A0A9Q8CFU8_9STAP</name>
<dbReference type="InterPro" id="IPR032524">
    <property type="entry name" value="ABC_tran_C"/>
</dbReference>
<feature type="domain" description="ABC transporter" evidence="5">
    <location>
        <begin position="4"/>
        <end position="263"/>
    </location>
</feature>
<dbReference type="RefSeq" id="WP_133418154.1">
    <property type="nucleotide sequence ID" value="NZ_SCWD01000004.1"/>
</dbReference>
<dbReference type="Pfam" id="PF12848">
    <property type="entry name" value="ABC_tran_Xtn"/>
    <property type="match status" value="1"/>
</dbReference>